<feature type="compositionally biased region" description="Pro residues" evidence="1">
    <location>
        <begin position="49"/>
        <end position="63"/>
    </location>
</feature>
<gene>
    <name evidence="3" type="ORF">UT63_C0053G0004</name>
</gene>
<evidence type="ECO:0000256" key="1">
    <source>
        <dbReference type="SAM" id="MobiDB-lite"/>
    </source>
</evidence>
<evidence type="ECO:0000313" key="4">
    <source>
        <dbReference type="Proteomes" id="UP000034539"/>
    </source>
</evidence>
<accession>A0A0G0PVU8</accession>
<dbReference type="AlphaFoldDB" id="A0A0G0PVU8"/>
<name>A0A0G0PVU8_9BACT</name>
<dbReference type="Proteomes" id="UP000034539">
    <property type="component" value="Unassembled WGS sequence"/>
</dbReference>
<proteinExistence type="predicted"/>
<organism evidence="3 4">
    <name type="scientific">Candidatus Gottesmanbacteria bacterium GW2011_GWC2_39_8</name>
    <dbReference type="NCBI Taxonomy" id="1618450"/>
    <lineage>
        <taxon>Bacteria</taxon>
        <taxon>Candidatus Gottesmaniibacteriota</taxon>
    </lineage>
</organism>
<dbReference type="EMBL" id="LBXN01000053">
    <property type="protein sequence ID" value="KKR32053.1"/>
    <property type="molecule type" value="Genomic_DNA"/>
</dbReference>
<comment type="caution">
    <text evidence="3">The sequence shown here is derived from an EMBL/GenBank/DDBJ whole genome shotgun (WGS) entry which is preliminary data.</text>
</comment>
<evidence type="ECO:0000256" key="2">
    <source>
        <dbReference type="SAM" id="SignalP"/>
    </source>
</evidence>
<reference evidence="3 4" key="1">
    <citation type="journal article" date="2015" name="Nature">
        <title>rRNA introns, odd ribosomes, and small enigmatic genomes across a large radiation of phyla.</title>
        <authorList>
            <person name="Brown C.T."/>
            <person name="Hug L.A."/>
            <person name="Thomas B.C."/>
            <person name="Sharon I."/>
            <person name="Castelle C.J."/>
            <person name="Singh A."/>
            <person name="Wilkins M.J."/>
            <person name="Williams K.H."/>
            <person name="Banfield J.F."/>
        </authorList>
    </citation>
    <scope>NUCLEOTIDE SEQUENCE [LARGE SCALE GENOMIC DNA]</scope>
</reference>
<feature type="compositionally biased region" description="Low complexity" evidence="1">
    <location>
        <begin position="92"/>
        <end position="105"/>
    </location>
</feature>
<evidence type="ECO:0000313" key="3">
    <source>
        <dbReference type="EMBL" id="KKR32053.1"/>
    </source>
</evidence>
<dbReference type="PROSITE" id="PS51257">
    <property type="entry name" value="PROKAR_LIPOPROTEIN"/>
    <property type="match status" value="1"/>
</dbReference>
<protein>
    <submittedName>
        <fullName evidence="3">Uncharacterized protein</fullName>
    </submittedName>
</protein>
<feature type="region of interest" description="Disordered" evidence="1">
    <location>
        <begin position="29"/>
        <end position="111"/>
    </location>
</feature>
<keyword evidence="2" id="KW-0732">Signal</keyword>
<sequence>MSKNLFFIVFALALVVLIAGCAPAPGYPTPPPLGREPGKPLLDQLFPTLPAPMPQPQPLPTLAPPQQQGQSEKKGGVPTLQPPSAAKENRKALTTPAATKTQQAPDVPAKTSSQFSFSGTYYLGANYQVTIKGVSDQDGCPILIADTWGDYRLEPFTSCNRGKVAGKVISYTITTR</sequence>
<feature type="signal peptide" evidence="2">
    <location>
        <begin position="1"/>
        <end position="24"/>
    </location>
</feature>
<feature type="chain" id="PRO_5002533962" evidence="2">
    <location>
        <begin position="25"/>
        <end position="176"/>
    </location>
</feature>